<accession>A0ABW7XQP7</accession>
<evidence type="ECO:0000256" key="2">
    <source>
        <dbReference type="SAM" id="SignalP"/>
    </source>
</evidence>
<dbReference type="InterPro" id="IPR017850">
    <property type="entry name" value="Alkaline_phosphatase_core_sf"/>
</dbReference>
<proteinExistence type="predicted"/>
<keyword evidence="2" id="KW-0732">Signal</keyword>
<name>A0ABW7XQP7_9MICO</name>
<dbReference type="InterPro" id="IPR002591">
    <property type="entry name" value="Phosphodiest/P_Trfase"/>
</dbReference>
<sequence>MMPLSRKILAVSIVAATVWTASTAAAAPVPGTPPTTATAGERTRTATMPASPSAGRADHVVLLALDGFDVEYLDLVRDGAGSPGSAEMPNLRALLREGSVTTSSGVMTSITNPSWSSVATGAWPETHRNTAYWFDAASNTARGQQRDLAVPTIAQSIREQGGTVFSAQWFILQNYGVTFGDPDGLYTQPGGDCARRTDDAVSVLRGEPVSSNGQLVRANGIPDLITVYCDTLDAIGHAGGDADPRIPGALEDIDRQIGRIVAATKEAGVHDDTAFVVTGDHGMTTFDKGFATEGIAAIEAAGFTPQVLTSGQTPAAGTDVAIVVGGVADVRIIGERAGDRSAVRRLERALTALPQVRNVFDKADQRRLRMSPNYGDLVVEPEPGWSFGATPASPAGRHGATTELRVPLVLAGAGVRAGVHPRGPRHVDVAPTISALLGYAPPSGSEGRVLREALTR</sequence>
<keyword evidence="4" id="KW-1185">Reference proteome</keyword>
<dbReference type="Pfam" id="PF01663">
    <property type="entry name" value="Phosphodiest"/>
    <property type="match status" value="1"/>
</dbReference>
<evidence type="ECO:0000256" key="1">
    <source>
        <dbReference type="SAM" id="MobiDB-lite"/>
    </source>
</evidence>
<dbReference type="SUPFAM" id="SSF53649">
    <property type="entry name" value="Alkaline phosphatase-like"/>
    <property type="match status" value="1"/>
</dbReference>
<feature type="compositionally biased region" description="Low complexity" evidence="1">
    <location>
        <begin position="26"/>
        <end position="40"/>
    </location>
</feature>
<evidence type="ECO:0000313" key="3">
    <source>
        <dbReference type="EMBL" id="MFI2489335.1"/>
    </source>
</evidence>
<reference evidence="3 4" key="1">
    <citation type="submission" date="2024-10" db="EMBL/GenBank/DDBJ databases">
        <title>The Natural Products Discovery Center: Release of the First 8490 Sequenced Strains for Exploring Actinobacteria Biosynthetic Diversity.</title>
        <authorList>
            <person name="Kalkreuter E."/>
            <person name="Kautsar S.A."/>
            <person name="Yang D."/>
            <person name="Bader C.D."/>
            <person name="Teijaro C.N."/>
            <person name="Fluegel L."/>
            <person name="Davis C.M."/>
            <person name="Simpson J.R."/>
            <person name="Lauterbach L."/>
            <person name="Steele A.D."/>
            <person name="Gui C."/>
            <person name="Meng S."/>
            <person name="Li G."/>
            <person name="Viehrig K."/>
            <person name="Ye F."/>
            <person name="Su P."/>
            <person name="Kiefer A.F."/>
            <person name="Nichols A."/>
            <person name="Cepeda A.J."/>
            <person name="Yan W."/>
            <person name="Fan B."/>
            <person name="Jiang Y."/>
            <person name="Adhikari A."/>
            <person name="Zheng C.-J."/>
            <person name="Schuster L."/>
            <person name="Cowan T.M."/>
            <person name="Smanski M.J."/>
            <person name="Chevrette M.G."/>
            <person name="De Carvalho L.P.S."/>
            <person name="Shen B."/>
        </authorList>
    </citation>
    <scope>NUCLEOTIDE SEQUENCE [LARGE SCALE GENOMIC DNA]</scope>
    <source>
        <strain evidence="3 4">NPDC019481</strain>
    </source>
</reference>
<dbReference type="Gene3D" id="3.40.720.10">
    <property type="entry name" value="Alkaline Phosphatase, subunit A"/>
    <property type="match status" value="1"/>
</dbReference>
<dbReference type="RefSeq" id="WP_397406503.1">
    <property type="nucleotide sequence ID" value="NZ_JBIRYI010000014.1"/>
</dbReference>
<feature type="chain" id="PRO_5046441741" evidence="2">
    <location>
        <begin position="27"/>
        <end position="456"/>
    </location>
</feature>
<dbReference type="EMBL" id="JBIRYI010000014">
    <property type="protein sequence ID" value="MFI2489335.1"/>
    <property type="molecule type" value="Genomic_DNA"/>
</dbReference>
<gene>
    <name evidence="3" type="ORF">ACH47X_20660</name>
</gene>
<dbReference type="Proteomes" id="UP001611580">
    <property type="component" value="Unassembled WGS sequence"/>
</dbReference>
<comment type="caution">
    <text evidence="3">The sequence shown here is derived from an EMBL/GenBank/DDBJ whole genome shotgun (WGS) entry which is preliminary data.</text>
</comment>
<feature type="signal peptide" evidence="2">
    <location>
        <begin position="1"/>
        <end position="26"/>
    </location>
</feature>
<feature type="region of interest" description="Disordered" evidence="1">
    <location>
        <begin position="26"/>
        <end position="53"/>
    </location>
</feature>
<evidence type="ECO:0000313" key="4">
    <source>
        <dbReference type="Proteomes" id="UP001611580"/>
    </source>
</evidence>
<dbReference type="PANTHER" id="PTHR10151">
    <property type="entry name" value="ECTONUCLEOTIDE PYROPHOSPHATASE/PHOSPHODIESTERASE"/>
    <property type="match status" value="1"/>
</dbReference>
<protein>
    <submittedName>
        <fullName evidence="3">Alkaline phosphatase family protein</fullName>
    </submittedName>
</protein>
<dbReference type="PANTHER" id="PTHR10151:SF120">
    <property type="entry name" value="BIS(5'-ADENOSYL)-TRIPHOSPHATASE"/>
    <property type="match status" value="1"/>
</dbReference>
<organism evidence="3 4">
    <name type="scientific">Promicromonospora kroppenstedtii</name>
    <dbReference type="NCBI Taxonomy" id="440482"/>
    <lineage>
        <taxon>Bacteria</taxon>
        <taxon>Bacillati</taxon>
        <taxon>Actinomycetota</taxon>
        <taxon>Actinomycetes</taxon>
        <taxon>Micrococcales</taxon>
        <taxon>Promicromonosporaceae</taxon>
        <taxon>Promicromonospora</taxon>
    </lineage>
</organism>